<organism evidence="2 3">
    <name type="scientific">Penicillium cinerascens</name>
    <dbReference type="NCBI Taxonomy" id="70096"/>
    <lineage>
        <taxon>Eukaryota</taxon>
        <taxon>Fungi</taxon>
        <taxon>Dikarya</taxon>
        <taxon>Ascomycota</taxon>
        <taxon>Pezizomycotina</taxon>
        <taxon>Eurotiomycetes</taxon>
        <taxon>Eurotiomycetidae</taxon>
        <taxon>Eurotiales</taxon>
        <taxon>Aspergillaceae</taxon>
        <taxon>Penicillium</taxon>
    </lineage>
</organism>
<dbReference type="Proteomes" id="UP001150904">
    <property type="component" value="Unassembled WGS sequence"/>
</dbReference>
<dbReference type="GeneID" id="83183447"/>
<comment type="caution">
    <text evidence="2">The sequence shown here is derived from an EMBL/GenBank/DDBJ whole genome shotgun (WGS) entry which is preliminary data.</text>
</comment>
<feature type="region of interest" description="Disordered" evidence="1">
    <location>
        <begin position="1"/>
        <end position="90"/>
    </location>
</feature>
<keyword evidence="3" id="KW-1185">Reference proteome</keyword>
<gene>
    <name evidence="2" type="ORF">N7498_009087</name>
</gene>
<dbReference type="RefSeq" id="XP_058306134.1">
    <property type="nucleotide sequence ID" value="XM_058456146.1"/>
</dbReference>
<protein>
    <submittedName>
        <fullName evidence="2">Uncharacterized protein</fullName>
    </submittedName>
</protein>
<sequence>MGSDRGPRPPKGQSVKSGRGARSARPQRLPRRTRGDIDDHPIAPTKPLSASPHAVIQPGRPCGRGLAAACGPRVEGPDPVDNAGERRIPRGGSLQESKFQVWPAAIHPQTPAVPGTKRPPGFGRRSGAQRQLDISPDRHSPRTSRARPEGHSEHCTASGGRKIYRQTQSAAAADVLLWVWCRALRASHTPNPERETVEQGRCRDEEYSPLHILSGRTLTH</sequence>
<evidence type="ECO:0000313" key="3">
    <source>
        <dbReference type="Proteomes" id="UP001150904"/>
    </source>
</evidence>
<dbReference type="AlphaFoldDB" id="A0A9W9JFW1"/>
<proteinExistence type="predicted"/>
<dbReference type="OrthoDB" id="4348407at2759"/>
<reference evidence="2" key="2">
    <citation type="journal article" date="2023" name="IMA Fungus">
        <title>Comparative genomic study of the Penicillium genus elucidates a diverse pangenome and 15 lateral gene transfer events.</title>
        <authorList>
            <person name="Petersen C."/>
            <person name="Sorensen T."/>
            <person name="Nielsen M.R."/>
            <person name="Sondergaard T.E."/>
            <person name="Sorensen J.L."/>
            <person name="Fitzpatrick D.A."/>
            <person name="Frisvad J.C."/>
            <person name="Nielsen K.L."/>
        </authorList>
    </citation>
    <scope>NUCLEOTIDE SEQUENCE</scope>
    <source>
        <strain evidence="2">IBT 15544</strain>
    </source>
</reference>
<reference evidence="2" key="1">
    <citation type="submission" date="2022-12" db="EMBL/GenBank/DDBJ databases">
        <authorList>
            <person name="Petersen C."/>
        </authorList>
    </citation>
    <scope>NUCLEOTIDE SEQUENCE</scope>
    <source>
        <strain evidence="2">IBT 15544</strain>
    </source>
</reference>
<feature type="region of interest" description="Disordered" evidence="1">
    <location>
        <begin position="108"/>
        <end position="161"/>
    </location>
</feature>
<evidence type="ECO:0000313" key="2">
    <source>
        <dbReference type="EMBL" id="KAJ5195649.1"/>
    </source>
</evidence>
<accession>A0A9W9JFW1</accession>
<evidence type="ECO:0000256" key="1">
    <source>
        <dbReference type="SAM" id="MobiDB-lite"/>
    </source>
</evidence>
<name>A0A9W9JFW1_9EURO</name>
<feature type="compositionally biased region" description="Basic and acidic residues" evidence="1">
    <location>
        <begin position="135"/>
        <end position="154"/>
    </location>
</feature>
<dbReference type="EMBL" id="JAPQKR010000015">
    <property type="protein sequence ID" value="KAJ5195649.1"/>
    <property type="molecule type" value="Genomic_DNA"/>
</dbReference>